<name>A0ABT7XP02_9NEIS</name>
<comment type="caution">
    <text evidence="2">The sequence shown here is derived from an EMBL/GenBank/DDBJ whole genome shotgun (WGS) entry which is preliminary data.</text>
</comment>
<protein>
    <submittedName>
        <fullName evidence="2">DUF1700 domain-containing protein</fullName>
    </submittedName>
</protein>
<dbReference type="RefSeq" id="WP_289830149.1">
    <property type="nucleotide sequence ID" value="NZ_JAUEDK010000018.1"/>
</dbReference>
<keyword evidence="1" id="KW-0472">Membrane</keyword>
<reference evidence="2" key="1">
    <citation type="submission" date="2023-06" db="EMBL/GenBank/DDBJ databases">
        <authorList>
            <person name="Zhang S."/>
        </authorList>
    </citation>
    <scope>NUCLEOTIDE SEQUENCE</scope>
    <source>
        <strain evidence="2">SG2303</strain>
    </source>
</reference>
<feature type="transmembrane region" description="Helical" evidence="1">
    <location>
        <begin position="75"/>
        <end position="95"/>
    </location>
</feature>
<feature type="transmembrane region" description="Helical" evidence="1">
    <location>
        <begin position="233"/>
        <end position="256"/>
    </location>
</feature>
<proteinExistence type="predicted"/>
<organism evidence="2 3">
    <name type="scientific">Crenobacter oryzisoli</name>
    <dbReference type="NCBI Taxonomy" id="3056844"/>
    <lineage>
        <taxon>Bacteria</taxon>
        <taxon>Pseudomonadati</taxon>
        <taxon>Pseudomonadota</taxon>
        <taxon>Betaproteobacteria</taxon>
        <taxon>Neisseriales</taxon>
        <taxon>Neisseriaceae</taxon>
        <taxon>Crenobacter</taxon>
    </lineage>
</organism>
<dbReference type="Pfam" id="PF22564">
    <property type="entry name" value="HAAS"/>
    <property type="match status" value="1"/>
</dbReference>
<keyword evidence="1" id="KW-0812">Transmembrane</keyword>
<evidence type="ECO:0000313" key="3">
    <source>
        <dbReference type="Proteomes" id="UP001168540"/>
    </source>
</evidence>
<evidence type="ECO:0000313" key="2">
    <source>
        <dbReference type="EMBL" id="MDN0075522.1"/>
    </source>
</evidence>
<dbReference type="Proteomes" id="UP001168540">
    <property type="component" value="Unassembled WGS sequence"/>
</dbReference>
<sequence>MNQQTFMRQLEAALAGLPAAERQDILADYAEYFRDALADGRSEEEVAASLGDPQRLAREFQAKAKLQAWESRRSVGNLFGVIGAMAGLGVLNFVLAIPFMIYLGFLTLGFVVSCSLLFGGVLLTGLWASNSLFGWPAIEPVLFHHGSGVAWVASTSDSARPLVNIQGGQGDRVVIHRDAATGATRIEASGADGAVRLERSADGSISRLQLTGDDGVVELQGLEGLPDLPDRSVLLVTGLALLLAGGVGLAIAVVLVRATWRGLARFGRYQLSLLSGERKEAVRV</sequence>
<keyword evidence="1" id="KW-1133">Transmembrane helix</keyword>
<keyword evidence="3" id="KW-1185">Reference proteome</keyword>
<accession>A0ABT7XP02</accession>
<gene>
    <name evidence="2" type="ORF">QU481_11525</name>
</gene>
<evidence type="ECO:0000256" key="1">
    <source>
        <dbReference type="SAM" id="Phobius"/>
    </source>
</evidence>
<dbReference type="EMBL" id="JAUEDK010000018">
    <property type="protein sequence ID" value="MDN0075522.1"/>
    <property type="molecule type" value="Genomic_DNA"/>
</dbReference>
<feature type="transmembrane region" description="Helical" evidence="1">
    <location>
        <begin position="102"/>
        <end position="128"/>
    </location>
</feature>